<dbReference type="EMBL" id="VSSQ01012421">
    <property type="protein sequence ID" value="MPM49199.1"/>
    <property type="molecule type" value="Genomic_DNA"/>
</dbReference>
<comment type="caution">
    <text evidence="2">The sequence shown here is derived from an EMBL/GenBank/DDBJ whole genome shotgun (WGS) entry which is preliminary data.</text>
</comment>
<accession>A0A645A7N9</accession>
<dbReference type="PANTHER" id="PTHR46211:SF14">
    <property type="entry name" value="GLYCEROPHOSPHODIESTER PHOSPHODIESTERASE"/>
    <property type="match status" value="1"/>
</dbReference>
<dbReference type="AlphaFoldDB" id="A0A645A7N9"/>
<dbReference type="GO" id="GO:0008889">
    <property type="term" value="F:glycerophosphodiester phosphodiesterase activity"/>
    <property type="evidence" value="ECO:0007669"/>
    <property type="project" value="UniProtKB-EC"/>
</dbReference>
<dbReference type="Gene3D" id="3.20.20.190">
    <property type="entry name" value="Phosphatidylinositol (PI) phosphodiesterase"/>
    <property type="match status" value="1"/>
</dbReference>
<feature type="domain" description="GP-PDE" evidence="1">
    <location>
        <begin position="43"/>
        <end position="335"/>
    </location>
</feature>
<dbReference type="SUPFAM" id="SSF51695">
    <property type="entry name" value="PLC-like phosphodiesterases"/>
    <property type="match status" value="1"/>
</dbReference>
<reference evidence="2" key="1">
    <citation type="submission" date="2019-08" db="EMBL/GenBank/DDBJ databases">
        <authorList>
            <person name="Kucharzyk K."/>
            <person name="Murdoch R.W."/>
            <person name="Higgins S."/>
            <person name="Loffler F."/>
        </authorList>
    </citation>
    <scope>NUCLEOTIDE SEQUENCE</scope>
</reference>
<protein>
    <submittedName>
        <fullName evidence="2">Glycerophosphodiester phosphodiesterase</fullName>
        <ecNumber evidence="2">3.1.4.46</ecNumber>
    </submittedName>
</protein>
<dbReference type="GO" id="GO:0006629">
    <property type="term" value="P:lipid metabolic process"/>
    <property type="evidence" value="ECO:0007669"/>
    <property type="project" value="InterPro"/>
</dbReference>
<name>A0A645A7N9_9ZZZZ</name>
<dbReference type="EC" id="3.1.4.46" evidence="2"/>
<dbReference type="PROSITE" id="PS51704">
    <property type="entry name" value="GP_PDE"/>
    <property type="match status" value="1"/>
</dbReference>
<evidence type="ECO:0000259" key="1">
    <source>
        <dbReference type="PROSITE" id="PS51704"/>
    </source>
</evidence>
<sequence length="363" mass="40117">MGTVMLKKFGKLQKVFLLALATAVLTCGFNGAQVSAKGNVENFDIQAHRGGRDLRPENTLDAFANALEIGVTTLEMDTYVSADGVVFVTHNPQTYSYLTKLNGKWLNPEEEKDVRTLKMSELKKYDIGGINPAHQYYKEHGKLQVTYPGAQYPTLDEVFNLVKAYGNDNVLFNIETKSFPDPSEKNHANNITAKKFVKALHDVIVKHGMQNRVTIQSFDWATLVEMKTLDSNISLAALTGPGKYLKPDSPWIRGSGIEDLDDFDGSFVQAAESIGANIISPSYKLVTRDIVNEAHTFGLKIIPWTVNDRKAMIEMIDLGVDGIISDNPVLLREVCIEKGLTVPQPSARPANMPYNDPSKGVQP</sequence>
<gene>
    <name evidence="2" type="primary">glpQ_14</name>
    <name evidence="2" type="ORF">SDC9_95927</name>
</gene>
<dbReference type="InterPro" id="IPR030395">
    <property type="entry name" value="GP_PDE_dom"/>
</dbReference>
<evidence type="ECO:0000313" key="2">
    <source>
        <dbReference type="EMBL" id="MPM49199.1"/>
    </source>
</evidence>
<proteinExistence type="predicted"/>
<keyword evidence="2" id="KW-0378">Hydrolase</keyword>
<dbReference type="PANTHER" id="PTHR46211">
    <property type="entry name" value="GLYCEROPHOSPHORYL DIESTER PHOSPHODIESTERASE"/>
    <property type="match status" value="1"/>
</dbReference>
<organism evidence="2">
    <name type="scientific">bioreactor metagenome</name>
    <dbReference type="NCBI Taxonomy" id="1076179"/>
    <lineage>
        <taxon>unclassified sequences</taxon>
        <taxon>metagenomes</taxon>
        <taxon>ecological metagenomes</taxon>
    </lineage>
</organism>
<dbReference type="Pfam" id="PF03009">
    <property type="entry name" value="GDPD"/>
    <property type="match status" value="1"/>
</dbReference>
<dbReference type="CDD" id="cd08567">
    <property type="entry name" value="GDPD_SpGDE_like"/>
    <property type="match status" value="1"/>
</dbReference>
<dbReference type="InterPro" id="IPR017946">
    <property type="entry name" value="PLC-like_Pdiesterase_TIM-brl"/>
</dbReference>